<evidence type="ECO:0000256" key="2">
    <source>
        <dbReference type="ARBA" id="ARBA00004245"/>
    </source>
</evidence>
<keyword evidence="6 9" id="KW-0175">Coiled coil</keyword>
<dbReference type="EMBL" id="BNJQ01000016">
    <property type="protein sequence ID" value="GHP07426.1"/>
    <property type="molecule type" value="Genomic_DNA"/>
</dbReference>
<evidence type="ECO:0000256" key="6">
    <source>
        <dbReference type="ARBA" id="ARBA00023054"/>
    </source>
</evidence>
<gene>
    <name evidence="11" type="ORF">PPROV_000616800</name>
</gene>
<feature type="compositionally biased region" description="Acidic residues" evidence="10">
    <location>
        <begin position="52"/>
        <end position="66"/>
    </location>
</feature>
<dbReference type="Pfam" id="PF25828">
    <property type="entry name" value="CC_Cfap43"/>
    <property type="match status" value="1"/>
</dbReference>
<comment type="caution">
    <text evidence="11">The sequence shown here is derived from an EMBL/GenBank/DDBJ whole genome shotgun (WGS) entry which is preliminary data.</text>
</comment>
<dbReference type="PANTHER" id="PTHR14885:SF3">
    <property type="entry name" value="CILIA- AND FLAGELLA-ASSOCIATED PROTEIN 44"/>
    <property type="match status" value="1"/>
</dbReference>
<dbReference type="GO" id="GO:0005929">
    <property type="term" value="C:cilium"/>
    <property type="evidence" value="ECO:0007669"/>
    <property type="project" value="UniProtKB-SubCell"/>
</dbReference>
<keyword evidence="7" id="KW-0206">Cytoskeleton</keyword>
<keyword evidence="3" id="KW-0963">Cytoplasm</keyword>
<evidence type="ECO:0000256" key="10">
    <source>
        <dbReference type="SAM" id="MobiDB-lite"/>
    </source>
</evidence>
<dbReference type="PANTHER" id="PTHR14885">
    <property type="entry name" value="CILIA- AND FLAGELLA-ASSOCIATED PROTEIN 43-RELATED"/>
    <property type="match status" value="1"/>
</dbReference>
<keyword evidence="4" id="KW-0853">WD repeat</keyword>
<name>A0A830HJ81_9CHLO</name>
<evidence type="ECO:0008006" key="13">
    <source>
        <dbReference type="Google" id="ProtNLM"/>
    </source>
</evidence>
<feature type="coiled-coil region" evidence="9">
    <location>
        <begin position="453"/>
        <end position="573"/>
    </location>
</feature>
<evidence type="ECO:0000256" key="4">
    <source>
        <dbReference type="ARBA" id="ARBA00022574"/>
    </source>
</evidence>
<evidence type="ECO:0000256" key="8">
    <source>
        <dbReference type="ARBA" id="ARBA00023273"/>
    </source>
</evidence>
<dbReference type="AlphaFoldDB" id="A0A830HJ81"/>
<proteinExistence type="predicted"/>
<feature type="compositionally biased region" description="Basic and acidic residues" evidence="10">
    <location>
        <begin position="22"/>
        <end position="32"/>
    </location>
</feature>
<protein>
    <recommendedName>
        <fullName evidence="13">Cilia- and flagella-associated protein 43</fullName>
    </recommendedName>
</protein>
<accession>A0A830HJ81</accession>
<dbReference type="GO" id="GO:0005856">
    <property type="term" value="C:cytoskeleton"/>
    <property type="evidence" value="ECO:0007669"/>
    <property type="project" value="UniProtKB-SubCell"/>
</dbReference>
<evidence type="ECO:0000256" key="9">
    <source>
        <dbReference type="SAM" id="Coils"/>
    </source>
</evidence>
<dbReference type="InterPro" id="IPR036322">
    <property type="entry name" value="WD40_repeat_dom_sf"/>
</dbReference>
<evidence type="ECO:0000256" key="5">
    <source>
        <dbReference type="ARBA" id="ARBA00022737"/>
    </source>
</evidence>
<keyword evidence="12" id="KW-1185">Reference proteome</keyword>
<evidence type="ECO:0000256" key="1">
    <source>
        <dbReference type="ARBA" id="ARBA00004138"/>
    </source>
</evidence>
<dbReference type="Proteomes" id="UP000660262">
    <property type="component" value="Unassembled WGS sequence"/>
</dbReference>
<feature type="region of interest" description="Disordered" evidence="10">
    <location>
        <begin position="18"/>
        <end position="66"/>
    </location>
</feature>
<dbReference type="SUPFAM" id="SSF50978">
    <property type="entry name" value="WD40 repeat-like"/>
    <property type="match status" value="1"/>
</dbReference>
<feature type="compositionally biased region" description="Acidic residues" evidence="10">
    <location>
        <begin position="34"/>
        <end position="44"/>
    </location>
</feature>
<keyword evidence="5" id="KW-0677">Repeat</keyword>
<feature type="compositionally biased region" description="Acidic residues" evidence="10">
    <location>
        <begin position="328"/>
        <end position="350"/>
    </location>
</feature>
<evidence type="ECO:0000256" key="3">
    <source>
        <dbReference type="ARBA" id="ARBA00022490"/>
    </source>
</evidence>
<keyword evidence="8" id="KW-0966">Cell projection</keyword>
<dbReference type="OrthoDB" id="1935234at2759"/>
<evidence type="ECO:0000313" key="11">
    <source>
        <dbReference type="EMBL" id="GHP07426.1"/>
    </source>
</evidence>
<comment type="subcellular location">
    <subcellularLocation>
        <location evidence="1">Cell projection</location>
        <location evidence="1">Cilium</location>
    </subcellularLocation>
    <subcellularLocation>
        <location evidence="2">Cytoplasm</location>
        <location evidence="2">Cytoskeleton</location>
    </subcellularLocation>
</comment>
<organism evidence="11 12">
    <name type="scientific">Pycnococcus provasolii</name>
    <dbReference type="NCBI Taxonomy" id="41880"/>
    <lineage>
        <taxon>Eukaryota</taxon>
        <taxon>Viridiplantae</taxon>
        <taxon>Chlorophyta</taxon>
        <taxon>Pseudoscourfieldiophyceae</taxon>
        <taxon>Pseudoscourfieldiales</taxon>
        <taxon>Pycnococcaceae</taxon>
        <taxon>Pycnococcus</taxon>
    </lineage>
</organism>
<reference evidence="11" key="1">
    <citation type="submission" date="2020-10" db="EMBL/GenBank/DDBJ databases">
        <title>Unveiling of a novel bifunctional photoreceptor, Dualchrome1, isolated from a cosmopolitan green alga.</title>
        <authorList>
            <person name="Suzuki S."/>
            <person name="Kawachi M."/>
        </authorList>
    </citation>
    <scope>NUCLEOTIDE SEQUENCE</scope>
    <source>
        <strain evidence="11">NIES 2893</strain>
    </source>
</reference>
<evidence type="ECO:0000313" key="12">
    <source>
        <dbReference type="Proteomes" id="UP000660262"/>
    </source>
</evidence>
<feature type="region of interest" description="Disordered" evidence="10">
    <location>
        <begin position="321"/>
        <end position="350"/>
    </location>
</feature>
<sequence>MQVLDSAGEGCIGECSCCKPKPPKEVATKAEGAEGAEEGAEGAADDAAAAEAEMEMEQEQEPEDEGGYEVRSLVYVPGSDRPSAFYAAFGGNASGMVYGCEVGSEEVTEVMKVRDDVAISFMGKTLTGNGLVIGSDDGHVRYQPSEGFVGITSGMPQPWEDCMHDSTRGAVTSVSVSYDDMTLLSAAKDGTVAVMSVDDSLFKEKRSVEFGEINQPPQMESEPSPGVDDITDDAHYTIEEDKQRREEDRLIALAEEKKLSVRDHIAKLRDEFNKIIADNEKLPQGVRLDSTELEVDIGLREMVAADTAQKVETARLELQWESERRREEEEEDDDDEDDDEDFDDEEEEEVCPLGCDQALYEKVCDLRERRLDQDEVATELQKMIDTLKKERDSLSKKQKLVETALKSIDGEIVEFQKEKQSKLNEIDVVVTLRMHQIMYLVDDRLPERLEGGLVFSHETLQRLRERIKELASEKAALRQQQRELKKEHMQLARGRQEKERRIAELETKARDVQMLKFGQLINLSLLDKAGVNKAAEELKDQLKLQEARQARELKEAENVIRSKRHEFATLMRENTGCLEQVAGLTRAQRELERGLNDAAGTLLGDNKASRVREAEQRDQLVQLVNAQAGEIESLKGEILLLRSKGAQLFAG</sequence>
<evidence type="ECO:0000256" key="7">
    <source>
        <dbReference type="ARBA" id="ARBA00023212"/>
    </source>
</evidence>